<dbReference type="EMBL" id="AAZO01004620">
    <property type="status" value="NOT_ANNOTATED_CDS"/>
    <property type="molecule type" value="Genomic_DNA"/>
</dbReference>
<keyword evidence="5 6" id="KW-0440">LIM domain</keyword>
<evidence type="ECO:0000256" key="6">
    <source>
        <dbReference type="PROSITE-ProRule" id="PRU00125"/>
    </source>
</evidence>
<feature type="domain" description="LIM zinc-binding" evidence="9">
    <location>
        <begin position="298"/>
        <end position="359"/>
    </location>
</feature>
<dbReference type="CDD" id="cd09352">
    <property type="entry name" value="LIM1_Ajuba_like"/>
    <property type="match status" value="1"/>
</dbReference>
<keyword evidence="12" id="KW-1185">Reference proteome</keyword>
<protein>
    <submittedName>
        <fullName evidence="10 11">LIM domains-containing protein, putative</fullName>
    </submittedName>
</protein>
<dbReference type="RefSeq" id="XP_002428627.1">
    <property type="nucleotide sequence ID" value="XM_002428582.1"/>
</dbReference>
<evidence type="ECO:0000256" key="5">
    <source>
        <dbReference type="ARBA" id="ARBA00023038"/>
    </source>
</evidence>
<dbReference type="GO" id="GO:0005667">
    <property type="term" value="C:transcription regulator complex"/>
    <property type="evidence" value="ECO:0007669"/>
    <property type="project" value="TreeGrafter"/>
</dbReference>
<feature type="compositionally biased region" description="Low complexity" evidence="8">
    <location>
        <begin position="176"/>
        <end position="205"/>
    </location>
</feature>
<dbReference type="PANTHER" id="PTHR24219">
    <property type="entry name" value="LIM DOMAIN-CONTAINING PROTEIN JUB"/>
    <property type="match status" value="1"/>
</dbReference>
<dbReference type="Proteomes" id="UP000009046">
    <property type="component" value="Unassembled WGS sequence"/>
</dbReference>
<organism>
    <name type="scientific">Pediculus humanus subsp. corporis</name>
    <name type="common">Body louse</name>
    <dbReference type="NCBI Taxonomy" id="121224"/>
    <lineage>
        <taxon>Eukaryota</taxon>
        <taxon>Metazoa</taxon>
        <taxon>Ecdysozoa</taxon>
        <taxon>Arthropoda</taxon>
        <taxon>Hexapoda</taxon>
        <taxon>Insecta</taxon>
        <taxon>Pterygota</taxon>
        <taxon>Neoptera</taxon>
        <taxon>Paraneoptera</taxon>
        <taxon>Psocodea</taxon>
        <taxon>Troctomorpha</taxon>
        <taxon>Phthiraptera</taxon>
        <taxon>Anoplura</taxon>
        <taxon>Pediculidae</taxon>
        <taxon>Pediculus</taxon>
    </lineage>
</organism>
<dbReference type="KEGG" id="phu:Phum_PHUM394570"/>
<dbReference type="InterPro" id="IPR001781">
    <property type="entry name" value="Znf_LIM"/>
</dbReference>
<dbReference type="GeneID" id="8237689"/>
<dbReference type="GO" id="GO:0000932">
    <property type="term" value="C:P-body"/>
    <property type="evidence" value="ECO:0007669"/>
    <property type="project" value="TreeGrafter"/>
</dbReference>
<dbReference type="InParanoid" id="E0VR83"/>
<accession>E0VR83</accession>
<dbReference type="AlphaFoldDB" id="E0VR83"/>
<evidence type="ECO:0000256" key="8">
    <source>
        <dbReference type="SAM" id="MobiDB-lite"/>
    </source>
</evidence>
<proteinExistence type="inferred from homology"/>
<dbReference type="InterPro" id="IPR047172">
    <property type="entry name" value="Ajuba-like"/>
</dbReference>
<feature type="coiled-coil region" evidence="7">
    <location>
        <begin position="269"/>
        <end position="296"/>
    </location>
</feature>
<evidence type="ECO:0000256" key="3">
    <source>
        <dbReference type="ARBA" id="ARBA00022737"/>
    </source>
</evidence>
<feature type="domain" description="LIM zinc-binding" evidence="9">
    <location>
        <begin position="426"/>
        <end position="492"/>
    </location>
</feature>
<dbReference type="FunFam" id="2.10.110.10:FF:000037">
    <property type="entry name" value="LIM domain-containing protein 1"/>
    <property type="match status" value="1"/>
</dbReference>
<dbReference type="InterPro" id="IPR047248">
    <property type="entry name" value="Ajuba-like_LIM3"/>
</dbReference>
<dbReference type="HOGENOM" id="CLU_534555_0_0_1"/>
<dbReference type="EMBL" id="DS235459">
    <property type="protein sequence ID" value="EEB15889.1"/>
    <property type="molecule type" value="Genomic_DNA"/>
</dbReference>
<dbReference type="VEuPathDB" id="VectorBase:PHUM394570"/>
<reference evidence="11" key="3">
    <citation type="submission" date="2021-02" db="UniProtKB">
        <authorList>
            <consortium name="EnsemblMetazoa"/>
        </authorList>
    </citation>
    <scope>IDENTIFICATION</scope>
    <source>
        <strain evidence="11">USDA</strain>
    </source>
</reference>
<dbReference type="GO" id="GO:0003714">
    <property type="term" value="F:transcription corepressor activity"/>
    <property type="evidence" value="ECO:0007669"/>
    <property type="project" value="TreeGrafter"/>
</dbReference>
<dbReference type="FunCoup" id="E0VR83">
    <property type="interactions" value="66"/>
</dbReference>
<dbReference type="SUPFAM" id="SSF57716">
    <property type="entry name" value="Glucocorticoid receptor-like (DNA-binding domain)"/>
    <property type="match status" value="3"/>
</dbReference>
<name>E0VR83_PEDHC</name>
<dbReference type="Pfam" id="PF00412">
    <property type="entry name" value="LIM"/>
    <property type="match status" value="3"/>
</dbReference>
<keyword evidence="2 6" id="KW-0479">Metal-binding</keyword>
<dbReference type="OrthoDB" id="25414at2759"/>
<dbReference type="GO" id="GO:0001666">
    <property type="term" value="P:response to hypoxia"/>
    <property type="evidence" value="ECO:0007669"/>
    <property type="project" value="TreeGrafter"/>
</dbReference>
<evidence type="ECO:0000256" key="1">
    <source>
        <dbReference type="ARBA" id="ARBA00009611"/>
    </source>
</evidence>
<comment type="similarity">
    <text evidence="1">Belongs to the zyxin/ajuba family.</text>
</comment>
<dbReference type="GO" id="GO:0046872">
    <property type="term" value="F:metal ion binding"/>
    <property type="evidence" value="ECO:0007669"/>
    <property type="project" value="UniProtKB-KW"/>
</dbReference>
<evidence type="ECO:0000256" key="2">
    <source>
        <dbReference type="ARBA" id="ARBA00022723"/>
    </source>
</evidence>
<evidence type="ECO:0000313" key="12">
    <source>
        <dbReference type="Proteomes" id="UP000009046"/>
    </source>
</evidence>
<sequence>MSESDESGLLHEKFSRFALNSDDLIVPNDAGYGRILPKDGQRHSLSSHSVVLSNYSQYEDTDKSITRSLPGSNLSSPGRGSFGKPYRPVGAIESFLVEPSHQSLPVKNVPPDYKIYERGHIIAANRYAAPRPVEQIICNPNENDIHKLNGEKYYSQVSYATNSPKHESDLKRQSSSDKYSSSSYIKQSPTHSSSGKSTTSHSIPSQCLALDNPGVLKPISSGLPINSTYSENEEDDDDVNAKLKVYDGNMYSGKNLLPYYVTPPRQTGPTEAERKIEELTRQLEEEMEKQEEEGEYFGICHTCGEKVTGAGQACQAMGNLYHTNCFICCSCGRALRGKAFYNVHGRVYCEEDYLYSGFQQTAEKCAICGHLIMEMILQAMGKSYHPGCFRCCVCNDCLDGVPFTVDVDNKIYCVNDYHRMFAPKCAACGKGITPVEGTEETVRVVSMDKDFHVDCYICEDCGMQLTDEPDKRCYPLEGRLLCRSCHIVRISGDPRQQIQGVSASYQYMGH</sequence>
<dbReference type="EnsemblMetazoa" id="PHUM394570-RA">
    <property type="protein sequence ID" value="PHUM394570-PA"/>
    <property type="gene ID" value="PHUM394570"/>
</dbReference>
<evidence type="ECO:0000313" key="11">
    <source>
        <dbReference type="EnsemblMetazoa" id="PHUM394570-PA"/>
    </source>
</evidence>
<dbReference type="FunFam" id="2.10.110.10:FF:000028">
    <property type="entry name" value="LIM domain-containing protein 1"/>
    <property type="match status" value="1"/>
</dbReference>
<dbReference type="PROSITE" id="PS50023">
    <property type="entry name" value="LIM_DOMAIN_2"/>
    <property type="match status" value="3"/>
</dbReference>
<feature type="region of interest" description="Disordered" evidence="8">
    <location>
        <begin position="63"/>
        <end position="82"/>
    </location>
</feature>
<dbReference type="InterPro" id="IPR047247">
    <property type="entry name" value="Ajuba-like_LIM2"/>
</dbReference>
<dbReference type="PROSITE" id="PS00478">
    <property type="entry name" value="LIM_DOMAIN_1"/>
    <property type="match status" value="1"/>
</dbReference>
<feature type="region of interest" description="Disordered" evidence="8">
    <location>
        <begin position="161"/>
        <end position="206"/>
    </location>
</feature>
<dbReference type="GO" id="GO:0005634">
    <property type="term" value="C:nucleus"/>
    <property type="evidence" value="ECO:0007669"/>
    <property type="project" value="TreeGrafter"/>
</dbReference>
<dbReference type="PANTHER" id="PTHR24219:SF4">
    <property type="entry name" value="LIM DOMAIN-CONTAINING PROTEIN JUB"/>
    <property type="match status" value="1"/>
</dbReference>
<dbReference type="CDD" id="cd09438">
    <property type="entry name" value="LIM3_Ajuba_like"/>
    <property type="match status" value="1"/>
</dbReference>
<dbReference type="GO" id="GO:0035331">
    <property type="term" value="P:negative regulation of hippo signaling"/>
    <property type="evidence" value="ECO:0007669"/>
    <property type="project" value="TreeGrafter"/>
</dbReference>
<dbReference type="eggNOG" id="KOG1701">
    <property type="taxonomic scope" value="Eukaryota"/>
</dbReference>
<feature type="compositionally biased region" description="Polar residues" evidence="8">
    <location>
        <begin position="66"/>
        <end position="78"/>
    </location>
</feature>
<dbReference type="CDD" id="cd09355">
    <property type="entry name" value="LIM2_Ajuba_like"/>
    <property type="match status" value="1"/>
</dbReference>
<reference evidence="10" key="1">
    <citation type="submission" date="2007-04" db="EMBL/GenBank/DDBJ databases">
        <title>Annotation of Pediculus humanus corporis strain USDA.</title>
        <authorList>
            <person name="Kirkness E."/>
            <person name="Hannick L."/>
            <person name="Hass B."/>
            <person name="Bruggner R."/>
            <person name="Lawson D."/>
            <person name="Bidwell S."/>
            <person name="Joardar V."/>
            <person name="Caler E."/>
            <person name="Walenz B."/>
            <person name="Inman J."/>
            <person name="Schobel S."/>
            <person name="Galinsky K."/>
            <person name="Amedeo P."/>
            <person name="Strausberg R."/>
        </authorList>
    </citation>
    <scope>NUCLEOTIDE SEQUENCE</scope>
    <source>
        <strain evidence="10">USDA</strain>
    </source>
</reference>
<keyword evidence="4 6" id="KW-0862">Zinc</keyword>
<evidence type="ECO:0000259" key="9">
    <source>
        <dbReference type="PROSITE" id="PS50023"/>
    </source>
</evidence>
<dbReference type="SMART" id="SM00132">
    <property type="entry name" value="LIM"/>
    <property type="match status" value="3"/>
</dbReference>
<dbReference type="CTD" id="8237689"/>
<dbReference type="GO" id="GO:0007010">
    <property type="term" value="P:cytoskeleton organization"/>
    <property type="evidence" value="ECO:0007669"/>
    <property type="project" value="TreeGrafter"/>
</dbReference>
<dbReference type="GO" id="GO:0005912">
    <property type="term" value="C:adherens junction"/>
    <property type="evidence" value="ECO:0007669"/>
    <property type="project" value="TreeGrafter"/>
</dbReference>
<keyword evidence="7" id="KW-0175">Coiled coil</keyword>
<dbReference type="FunFam" id="2.10.110.10:FF:000036">
    <property type="entry name" value="LIM domain-containing protein 1"/>
    <property type="match status" value="1"/>
</dbReference>
<gene>
    <name evidence="11" type="primary">8237689</name>
    <name evidence="10" type="ORF">Phum_PHUM394570</name>
</gene>
<evidence type="ECO:0000256" key="4">
    <source>
        <dbReference type="ARBA" id="ARBA00022833"/>
    </source>
</evidence>
<feature type="compositionally biased region" description="Basic and acidic residues" evidence="8">
    <location>
        <begin position="164"/>
        <end position="175"/>
    </location>
</feature>
<dbReference type="STRING" id="121224.E0VR83"/>
<evidence type="ECO:0000313" key="10">
    <source>
        <dbReference type="EMBL" id="EEB15889.1"/>
    </source>
</evidence>
<dbReference type="InterPro" id="IPR047245">
    <property type="entry name" value="Ajuba-like_LIM1"/>
</dbReference>
<evidence type="ECO:0000256" key="7">
    <source>
        <dbReference type="SAM" id="Coils"/>
    </source>
</evidence>
<dbReference type="Gene3D" id="2.10.110.10">
    <property type="entry name" value="Cysteine Rich Protein"/>
    <property type="match status" value="3"/>
</dbReference>
<feature type="domain" description="LIM zinc-binding" evidence="9">
    <location>
        <begin position="363"/>
        <end position="423"/>
    </location>
</feature>
<keyword evidence="3" id="KW-0677">Repeat</keyword>
<reference evidence="10" key="2">
    <citation type="submission" date="2007-04" db="EMBL/GenBank/DDBJ databases">
        <title>The genome of the human body louse.</title>
        <authorList>
            <consortium name="The Human Body Louse Genome Consortium"/>
            <person name="Kirkness E."/>
            <person name="Walenz B."/>
            <person name="Hass B."/>
            <person name="Bruggner R."/>
            <person name="Strausberg R."/>
        </authorList>
    </citation>
    <scope>NUCLEOTIDE SEQUENCE</scope>
    <source>
        <strain evidence="10">USDA</strain>
    </source>
</reference>